<dbReference type="PROSITE" id="PS50222">
    <property type="entry name" value="EF_HAND_2"/>
    <property type="match status" value="3"/>
</dbReference>
<dbReference type="SMART" id="SM00054">
    <property type="entry name" value="EFh"/>
    <property type="match status" value="4"/>
</dbReference>
<evidence type="ECO:0000256" key="6">
    <source>
        <dbReference type="ARBA" id="ARBA00022837"/>
    </source>
</evidence>
<protein>
    <recommendedName>
        <fullName evidence="14">Calcium-dependent protein kinase</fullName>
    </recommendedName>
</protein>
<keyword evidence="4" id="KW-0547">Nucleotide-binding</keyword>
<dbReference type="PROSITE" id="PS50011">
    <property type="entry name" value="PROTEIN_KINASE_DOM"/>
    <property type="match status" value="1"/>
</dbReference>
<dbReference type="Gene3D" id="3.30.200.20">
    <property type="entry name" value="Phosphorylase Kinase, domain 1"/>
    <property type="match status" value="1"/>
</dbReference>
<comment type="caution">
    <text evidence="12">The sequence shown here is derived from an EMBL/GenBank/DDBJ whole genome shotgun (WGS) entry which is preliminary data.</text>
</comment>
<evidence type="ECO:0000313" key="13">
    <source>
        <dbReference type="Proteomes" id="UP001162131"/>
    </source>
</evidence>
<dbReference type="SUPFAM" id="SSF47473">
    <property type="entry name" value="EF-hand"/>
    <property type="match status" value="1"/>
</dbReference>
<evidence type="ECO:0000313" key="12">
    <source>
        <dbReference type="EMBL" id="CAG9316830.1"/>
    </source>
</evidence>
<dbReference type="Gene3D" id="1.10.510.10">
    <property type="entry name" value="Transferase(Phosphotransferase) domain 1"/>
    <property type="match status" value="1"/>
</dbReference>
<feature type="region of interest" description="Disordered" evidence="9">
    <location>
        <begin position="1"/>
        <end position="60"/>
    </location>
</feature>
<dbReference type="InterPro" id="IPR050205">
    <property type="entry name" value="CDPK_Ser/Thr_kinases"/>
</dbReference>
<feature type="compositionally biased region" description="Basic and acidic residues" evidence="9">
    <location>
        <begin position="1"/>
        <end position="29"/>
    </location>
</feature>
<dbReference type="SUPFAM" id="SSF56112">
    <property type="entry name" value="Protein kinase-like (PK-like)"/>
    <property type="match status" value="1"/>
</dbReference>
<keyword evidence="6" id="KW-0106">Calcium</keyword>
<keyword evidence="2" id="KW-0723">Serine/threonine-protein kinase</keyword>
<dbReference type="AlphaFoldDB" id="A0AAU9IXG8"/>
<evidence type="ECO:0000256" key="5">
    <source>
        <dbReference type="ARBA" id="ARBA00022777"/>
    </source>
</evidence>
<dbReference type="PROSITE" id="PS00018">
    <property type="entry name" value="EF_HAND_1"/>
    <property type="match status" value="3"/>
</dbReference>
<keyword evidence="13" id="KW-1185">Reference proteome</keyword>
<dbReference type="Pfam" id="PF00069">
    <property type="entry name" value="Pkinase"/>
    <property type="match status" value="1"/>
</dbReference>
<evidence type="ECO:0008006" key="14">
    <source>
        <dbReference type="Google" id="ProtNLM"/>
    </source>
</evidence>
<feature type="domain" description="EF-hand" evidence="11">
    <location>
        <begin position="475"/>
        <end position="510"/>
    </location>
</feature>
<evidence type="ECO:0000256" key="8">
    <source>
        <dbReference type="ARBA" id="ARBA00024334"/>
    </source>
</evidence>
<dbReference type="InterPro" id="IPR011992">
    <property type="entry name" value="EF-hand-dom_pair"/>
</dbReference>
<evidence type="ECO:0000256" key="9">
    <source>
        <dbReference type="SAM" id="MobiDB-lite"/>
    </source>
</evidence>
<dbReference type="Pfam" id="PF13499">
    <property type="entry name" value="EF-hand_7"/>
    <property type="match status" value="2"/>
</dbReference>
<keyword evidence="5" id="KW-0418">Kinase</keyword>
<organism evidence="12 13">
    <name type="scientific">Blepharisma stoltei</name>
    <dbReference type="NCBI Taxonomy" id="1481888"/>
    <lineage>
        <taxon>Eukaryota</taxon>
        <taxon>Sar</taxon>
        <taxon>Alveolata</taxon>
        <taxon>Ciliophora</taxon>
        <taxon>Postciliodesmatophora</taxon>
        <taxon>Heterotrichea</taxon>
        <taxon>Heterotrichida</taxon>
        <taxon>Blepharismidae</taxon>
        <taxon>Blepharisma</taxon>
    </lineage>
</organism>
<comment type="cofactor">
    <cofactor evidence="1">
        <name>Mg(2+)</name>
        <dbReference type="ChEBI" id="CHEBI:18420"/>
    </cofactor>
</comment>
<dbReference type="InterPro" id="IPR011009">
    <property type="entry name" value="Kinase-like_dom_sf"/>
</dbReference>
<evidence type="ECO:0000256" key="7">
    <source>
        <dbReference type="ARBA" id="ARBA00022840"/>
    </source>
</evidence>
<dbReference type="GO" id="GO:0004674">
    <property type="term" value="F:protein serine/threonine kinase activity"/>
    <property type="evidence" value="ECO:0007669"/>
    <property type="project" value="UniProtKB-KW"/>
</dbReference>
<feature type="domain" description="EF-hand" evidence="11">
    <location>
        <begin position="511"/>
        <end position="542"/>
    </location>
</feature>
<sequence>MGCCESKRSDPISEKGQPKKSTDSLRSEIDEVELAPKTPRVKQDKKHKTRTSKKRSESFNLKLSSGALTRSLTLKSVSTKVPHPDSPNSQFNIDPPKKILKASIHENFKIIKTLHSAFHGDTLLSTDKRTGLKKVIKEVKKSAIEIREQKTLTMEAQNFQCFDHPNIVKLHEVYDSEEKFSLVYEFFSGSNLLEFTRREIIGHLLTGSIMRDILSGLSYCHKNKILHLGLNLEKIILDSSYGKVNCKLIGFSYPWEIKGLVKYNQVTCFMAPEILNGIYDSPASDIWSVGVILYLIIKEKPPFRGKKSKDLLSEYKRGLTFEGSEWMLDPIELKDLLSRMLEFDYNKRISVEDALSHPWIKNSNYLLSSPANNKAISNLIEFTSKDKIARAIFSFFKVNLTGQNESRQFIEIFKSLDSNKDGQITMDELLNETKNLDTEIQIKLQQILKNADLMKKGYIGFSEFLTACTDWNTDENIKKLEKAFKLCDESGDGQLSLEELKANIEGIEDEEWAEFFGNVDFDQSGTISFEELKQFLFEKDFINANHA</sequence>
<name>A0AAU9IXG8_9CILI</name>
<feature type="domain" description="Protein kinase" evidence="10">
    <location>
        <begin position="108"/>
        <end position="360"/>
    </location>
</feature>
<gene>
    <name evidence="12" type="ORF">BSTOLATCC_MIC17463</name>
</gene>
<dbReference type="EMBL" id="CAJZBQ010000017">
    <property type="protein sequence ID" value="CAG9316830.1"/>
    <property type="molecule type" value="Genomic_DNA"/>
</dbReference>
<evidence type="ECO:0000256" key="3">
    <source>
        <dbReference type="ARBA" id="ARBA00022679"/>
    </source>
</evidence>
<dbReference type="InterPro" id="IPR000719">
    <property type="entry name" value="Prot_kinase_dom"/>
</dbReference>
<dbReference type="Proteomes" id="UP001162131">
    <property type="component" value="Unassembled WGS sequence"/>
</dbReference>
<dbReference type="PANTHER" id="PTHR24349">
    <property type="entry name" value="SERINE/THREONINE-PROTEIN KINASE"/>
    <property type="match status" value="1"/>
</dbReference>
<evidence type="ECO:0000256" key="4">
    <source>
        <dbReference type="ARBA" id="ARBA00022741"/>
    </source>
</evidence>
<evidence type="ECO:0000256" key="1">
    <source>
        <dbReference type="ARBA" id="ARBA00001946"/>
    </source>
</evidence>
<keyword evidence="7" id="KW-0067">ATP-binding</keyword>
<accession>A0AAU9IXG8</accession>
<keyword evidence="3" id="KW-0808">Transferase</keyword>
<dbReference type="GO" id="GO:0005524">
    <property type="term" value="F:ATP binding"/>
    <property type="evidence" value="ECO:0007669"/>
    <property type="project" value="UniProtKB-KW"/>
</dbReference>
<reference evidence="12" key="1">
    <citation type="submission" date="2021-09" db="EMBL/GenBank/DDBJ databases">
        <authorList>
            <consortium name="AG Swart"/>
            <person name="Singh M."/>
            <person name="Singh A."/>
            <person name="Seah K."/>
            <person name="Emmerich C."/>
        </authorList>
    </citation>
    <scope>NUCLEOTIDE SEQUENCE</scope>
    <source>
        <strain evidence="12">ATCC30299</strain>
    </source>
</reference>
<dbReference type="InterPro" id="IPR018247">
    <property type="entry name" value="EF_Hand_1_Ca_BS"/>
</dbReference>
<evidence type="ECO:0000259" key="10">
    <source>
        <dbReference type="PROSITE" id="PS50011"/>
    </source>
</evidence>
<evidence type="ECO:0000259" key="11">
    <source>
        <dbReference type="PROSITE" id="PS50222"/>
    </source>
</evidence>
<dbReference type="CDD" id="cd00051">
    <property type="entry name" value="EFh"/>
    <property type="match status" value="1"/>
</dbReference>
<evidence type="ECO:0000256" key="2">
    <source>
        <dbReference type="ARBA" id="ARBA00022527"/>
    </source>
</evidence>
<dbReference type="InterPro" id="IPR002048">
    <property type="entry name" value="EF_hand_dom"/>
</dbReference>
<dbReference type="Gene3D" id="1.10.238.10">
    <property type="entry name" value="EF-hand"/>
    <property type="match status" value="2"/>
</dbReference>
<proteinExistence type="inferred from homology"/>
<comment type="similarity">
    <text evidence="8">Belongs to the protein kinase superfamily. Ser/Thr protein kinase family. CDPK subfamily.</text>
</comment>
<dbReference type="GO" id="GO:0005509">
    <property type="term" value="F:calcium ion binding"/>
    <property type="evidence" value="ECO:0007669"/>
    <property type="project" value="InterPro"/>
</dbReference>
<feature type="compositionally biased region" description="Basic residues" evidence="9">
    <location>
        <begin position="39"/>
        <end position="53"/>
    </location>
</feature>
<feature type="domain" description="EF-hand" evidence="11">
    <location>
        <begin position="404"/>
        <end position="439"/>
    </location>
</feature>